<dbReference type="AlphaFoldDB" id="A0A916K3T2"/>
<organism evidence="1 2">
    <name type="scientific">Paenibacillus solanacearum</name>
    <dbReference type="NCBI Taxonomy" id="2048548"/>
    <lineage>
        <taxon>Bacteria</taxon>
        <taxon>Bacillati</taxon>
        <taxon>Bacillota</taxon>
        <taxon>Bacilli</taxon>
        <taxon>Bacillales</taxon>
        <taxon>Paenibacillaceae</taxon>
        <taxon>Paenibacillus</taxon>
    </lineage>
</organism>
<evidence type="ECO:0000313" key="1">
    <source>
        <dbReference type="EMBL" id="CAG7640337.1"/>
    </source>
</evidence>
<reference evidence="1" key="1">
    <citation type="submission" date="2021-06" db="EMBL/GenBank/DDBJ databases">
        <authorList>
            <person name="Criscuolo A."/>
        </authorList>
    </citation>
    <scope>NUCLEOTIDE SEQUENCE</scope>
    <source>
        <strain evidence="1">CIP111600</strain>
    </source>
</reference>
<accession>A0A916K3T2</accession>
<evidence type="ECO:0008006" key="3">
    <source>
        <dbReference type="Google" id="ProtNLM"/>
    </source>
</evidence>
<name>A0A916K3T2_9BACL</name>
<gene>
    <name evidence="1" type="ORF">PAESOLCIP111_04125</name>
</gene>
<dbReference type="InterPro" id="IPR021617">
    <property type="entry name" value="DUF3231"/>
</dbReference>
<dbReference type="RefSeq" id="WP_246627550.1">
    <property type="nucleotide sequence ID" value="NZ_CAJVAS010000021.1"/>
</dbReference>
<proteinExistence type="predicted"/>
<dbReference type="Proteomes" id="UP000693672">
    <property type="component" value="Unassembled WGS sequence"/>
</dbReference>
<dbReference type="EMBL" id="CAJVAS010000021">
    <property type="protein sequence ID" value="CAG7640337.1"/>
    <property type="molecule type" value="Genomic_DNA"/>
</dbReference>
<protein>
    <recommendedName>
        <fullName evidence="3">DUF3231 family protein</fullName>
    </recommendedName>
</protein>
<keyword evidence="2" id="KW-1185">Reference proteome</keyword>
<evidence type="ECO:0000313" key="2">
    <source>
        <dbReference type="Proteomes" id="UP000693672"/>
    </source>
</evidence>
<comment type="caution">
    <text evidence="1">The sequence shown here is derived from an EMBL/GenBank/DDBJ whole genome shotgun (WGS) entry which is preliminary data.</text>
</comment>
<sequence length="361" mass="40989">MDVTREIIGRIEQVEQTTSQMADILEHLASGTNEIEFSAAEVSALWNQYMGDSLSVCVYTHFLQTAEKEEVRSILETALQLSQTHLEQITRFFKQAGFQLPLGFQESDVHSHAPRLFSDHFMVFYSEIMTTHGLTAYSLALTTCEDERLRNYFFDCSVQAKRLLDQIIAYEQSNNLYSTPSSIASPAKVEFVQKKGLLSGLIGKPEPLNATEIGNLFFNTKKNALNKALFHAFGQVAGHEDVREYMLDGVQRAGKDIDSFVAILEEEQLTTPRMWESDVTESTVSPFSDKLMMYHMAFLTSTALTFYATGLASSMRPDVIMNYNHIFENIHTGYRKIYMIMTKHNWMEKQPGASDRSSLTQ</sequence>
<dbReference type="Pfam" id="PF11553">
    <property type="entry name" value="DUF3231"/>
    <property type="match status" value="2"/>
</dbReference>